<dbReference type="AlphaFoldDB" id="S4NQK3"/>
<reference evidence="1" key="2">
    <citation type="submission" date="2013-05" db="EMBL/GenBank/DDBJ databases">
        <authorList>
            <person name="Carter J.-M."/>
            <person name="Baker S.C."/>
            <person name="Pink R."/>
            <person name="Carter D.R.F."/>
            <person name="Collins A."/>
            <person name="Tomlin J."/>
            <person name="Gibbs M."/>
            <person name="Breuker C.J."/>
        </authorList>
    </citation>
    <scope>NUCLEOTIDE SEQUENCE</scope>
    <source>
        <tissue evidence="1">Ovary</tissue>
    </source>
</reference>
<dbReference type="EMBL" id="GAIX01014762">
    <property type="protein sequence ID" value="JAA77798.1"/>
    <property type="molecule type" value="Transcribed_RNA"/>
</dbReference>
<feature type="non-terminal residue" evidence="1">
    <location>
        <position position="68"/>
    </location>
</feature>
<organism evidence="1">
    <name type="scientific">Pararge aegeria</name>
    <name type="common">speckled wood butterfly</name>
    <dbReference type="NCBI Taxonomy" id="116150"/>
    <lineage>
        <taxon>Eukaryota</taxon>
        <taxon>Metazoa</taxon>
        <taxon>Ecdysozoa</taxon>
        <taxon>Arthropoda</taxon>
        <taxon>Hexapoda</taxon>
        <taxon>Insecta</taxon>
        <taxon>Pterygota</taxon>
        <taxon>Neoptera</taxon>
        <taxon>Endopterygota</taxon>
        <taxon>Lepidoptera</taxon>
        <taxon>Glossata</taxon>
        <taxon>Ditrysia</taxon>
        <taxon>Papilionoidea</taxon>
        <taxon>Nymphalidae</taxon>
        <taxon>Satyrinae</taxon>
        <taxon>Satyrini</taxon>
        <taxon>Parargina</taxon>
        <taxon>Pararge</taxon>
    </lineage>
</organism>
<reference evidence="1" key="1">
    <citation type="journal article" date="2013" name="BMC Genomics">
        <title>Unscrambling butterfly oogenesis.</title>
        <authorList>
            <person name="Carter J.M."/>
            <person name="Baker S.C."/>
            <person name="Pink R."/>
            <person name="Carter D.R."/>
            <person name="Collins A."/>
            <person name="Tomlin J."/>
            <person name="Gibbs M."/>
            <person name="Breuker C.J."/>
        </authorList>
    </citation>
    <scope>NUCLEOTIDE SEQUENCE</scope>
    <source>
        <tissue evidence="1">Ovary</tissue>
    </source>
</reference>
<evidence type="ECO:0000313" key="1">
    <source>
        <dbReference type="EMBL" id="JAA77798.1"/>
    </source>
</evidence>
<proteinExistence type="predicted"/>
<sequence>VRQLQNDSCMQPVTAYELHEHHEAVNYNFAASAVVMQTCVKVKHIMYETRPALGVANAMYLRNTLNGA</sequence>
<accession>S4NQK3</accession>
<name>S4NQK3_9NEOP</name>
<protein>
    <submittedName>
        <fullName evidence="1">Uncharacterized protein</fullName>
    </submittedName>
</protein>
<feature type="non-terminal residue" evidence="1">
    <location>
        <position position="1"/>
    </location>
</feature>